<comment type="subcellular location">
    <subcellularLocation>
        <location evidence="2">Cytoplasm</location>
    </subcellularLocation>
    <subcellularLocation>
        <location evidence="1">Nucleus</location>
    </subcellularLocation>
</comment>
<evidence type="ECO:0000256" key="2">
    <source>
        <dbReference type="ARBA" id="ARBA00004496"/>
    </source>
</evidence>
<dbReference type="SUPFAM" id="SSF50998">
    <property type="entry name" value="Quinoprotein alcohol dehydrogenase-like"/>
    <property type="match status" value="1"/>
</dbReference>
<dbReference type="InterPro" id="IPR007052">
    <property type="entry name" value="CS_dom"/>
</dbReference>
<dbReference type="GO" id="GO:0005737">
    <property type="term" value="C:cytoplasm"/>
    <property type="evidence" value="ECO:0007669"/>
    <property type="project" value="UniProtKB-SubCell"/>
</dbReference>
<reference evidence="8 9" key="1">
    <citation type="submission" date="2014-04" db="EMBL/GenBank/DDBJ databases">
        <authorList>
            <consortium name="DOE Joint Genome Institute"/>
            <person name="Kuo A."/>
            <person name="Kohler A."/>
            <person name="Costa M.D."/>
            <person name="Nagy L.G."/>
            <person name="Floudas D."/>
            <person name="Copeland A."/>
            <person name="Barry K.W."/>
            <person name="Cichocki N."/>
            <person name="Veneault-Fourrey C."/>
            <person name="LaButti K."/>
            <person name="Lindquist E.A."/>
            <person name="Lipzen A."/>
            <person name="Lundell T."/>
            <person name="Morin E."/>
            <person name="Murat C."/>
            <person name="Sun H."/>
            <person name="Tunlid A."/>
            <person name="Henrissat B."/>
            <person name="Grigoriev I.V."/>
            <person name="Hibbett D.S."/>
            <person name="Martin F."/>
            <person name="Nordberg H.P."/>
            <person name="Cantor M.N."/>
            <person name="Hua S.X."/>
        </authorList>
    </citation>
    <scope>NUCLEOTIDE SEQUENCE [LARGE SCALE GENOMIC DNA]</scope>
    <source>
        <strain evidence="8 9">441</strain>
    </source>
</reference>
<evidence type="ECO:0000256" key="1">
    <source>
        <dbReference type="ARBA" id="ARBA00004123"/>
    </source>
</evidence>
<dbReference type="OrthoDB" id="428655at2759"/>
<evidence type="ECO:0000256" key="3">
    <source>
        <dbReference type="ARBA" id="ARBA00018915"/>
    </source>
</evidence>
<dbReference type="InterPro" id="IPR008978">
    <property type="entry name" value="HSP20-like_chaperone"/>
</dbReference>
<dbReference type="InterPro" id="IPR037895">
    <property type="entry name" value="NUDCD1"/>
</dbReference>
<feature type="region of interest" description="Disordered" evidence="6">
    <location>
        <begin position="423"/>
        <end position="444"/>
    </location>
</feature>
<dbReference type="HOGENOM" id="CLU_021382_0_0_1"/>
<proteinExistence type="predicted"/>
<dbReference type="PANTHER" id="PTHR21664">
    <property type="entry name" value="CHRONIC MYELOGENOUS LEUKEMIA TUMOR ANTIGEN 66"/>
    <property type="match status" value="1"/>
</dbReference>
<sequence>MADFSPNRELVNPKFEGYKLQVISPVVARHGLPYKPTQTTASGRSPLSLQEVQSRITHNHLVLSPASGRVLYVDARHRVVVVDVDPTDSTKSPRFDVVYELPVAISTAQTQSETVHREYPSAAFLADDTAFVSDGRGSLYILSIPARGPATLLSSFELFDKEVTSLPLPFRIHSVARVSDGTVIALLSSRYYDAETLSLLTQQTAATHLQHRHHFHSSEFDVWAARFTFPLNMMHVDPGTLDIVWRRRGEEVPMLADYDASRNAYALIGSSTYREIGAPHTPAYEPSPDEIAPVPRAGEDLDAVNNTTSTKPYPYSWTQTPDVVTVAFALPSSTPKSNITVLFSPTTLTMHVKGVPDIHEGIRLPRYSAKQLWDRIRPSTSFWTWDREGDSRFGILSVHLDKMSEGQKWMHVFAASGIRSSRATASTGNDATAGGDDDTDVPETLDPSELYLIREAFEKYTEALRTGEDASGLGLGRGVPSLAQGEMDDEVDDSVGRLAAFTWVSEDGSTPPWWKKNSTSPFNLLSTPLPGTDAKSAGLVIKNSIDGLLYVTEGGAQCSSDTISPEWKHTGTFSALAFVLASKRDTRFTHHTQNAIFAFENGSVDRGGNVYIYRRSSPNQLWAKQSVLKVGDGNAGSLLGVGAFKDNNKSDSTTVVCLCENQLVVLYDVS</sequence>
<dbReference type="CDD" id="cd06467">
    <property type="entry name" value="p23_NUDC_like"/>
    <property type="match status" value="1"/>
</dbReference>
<protein>
    <recommendedName>
        <fullName evidence="3">NudC domain-containing protein 1</fullName>
    </recommendedName>
</protein>
<feature type="compositionally biased region" description="Low complexity" evidence="6">
    <location>
        <begin position="423"/>
        <end position="434"/>
    </location>
</feature>
<dbReference type="Proteomes" id="UP000054018">
    <property type="component" value="Unassembled WGS sequence"/>
</dbReference>
<dbReference type="Pfam" id="PF04969">
    <property type="entry name" value="CS"/>
    <property type="match status" value="1"/>
</dbReference>
<feature type="domain" description="CS" evidence="7">
    <location>
        <begin position="310"/>
        <end position="413"/>
    </location>
</feature>
<gene>
    <name evidence="8" type="ORF">PISMIDRAFT_247477</name>
</gene>
<keyword evidence="4" id="KW-0963">Cytoplasm</keyword>
<evidence type="ECO:0000256" key="6">
    <source>
        <dbReference type="SAM" id="MobiDB-lite"/>
    </source>
</evidence>
<evidence type="ECO:0000313" key="9">
    <source>
        <dbReference type="Proteomes" id="UP000054018"/>
    </source>
</evidence>
<keyword evidence="5" id="KW-0539">Nucleus</keyword>
<keyword evidence="9" id="KW-1185">Reference proteome</keyword>
<dbReference type="GO" id="GO:0005634">
    <property type="term" value="C:nucleus"/>
    <property type="evidence" value="ECO:0007669"/>
    <property type="project" value="UniProtKB-SubCell"/>
</dbReference>
<dbReference type="PROSITE" id="PS51203">
    <property type="entry name" value="CS"/>
    <property type="match status" value="1"/>
</dbReference>
<reference evidence="9" key="2">
    <citation type="submission" date="2015-01" db="EMBL/GenBank/DDBJ databases">
        <title>Evolutionary Origins and Diversification of the Mycorrhizal Mutualists.</title>
        <authorList>
            <consortium name="DOE Joint Genome Institute"/>
            <consortium name="Mycorrhizal Genomics Consortium"/>
            <person name="Kohler A."/>
            <person name="Kuo A."/>
            <person name="Nagy L.G."/>
            <person name="Floudas D."/>
            <person name="Copeland A."/>
            <person name="Barry K.W."/>
            <person name="Cichocki N."/>
            <person name="Veneault-Fourrey C."/>
            <person name="LaButti K."/>
            <person name="Lindquist E.A."/>
            <person name="Lipzen A."/>
            <person name="Lundell T."/>
            <person name="Morin E."/>
            <person name="Murat C."/>
            <person name="Riley R."/>
            <person name="Ohm R."/>
            <person name="Sun H."/>
            <person name="Tunlid A."/>
            <person name="Henrissat B."/>
            <person name="Grigoriev I.V."/>
            <person name="Hibbett D.S."/>
            <person name="Martin F."/>
        </authorList>
    </citation>
    <scope>NUCLEOTIDE SEQUENCE [LARGE SCALE GENOMIC DNA]</scope>
    <source>
        <strain evidence="9">441</strain>
    </source>
</reference>
<dbReference type="SUPFAM" id="SSF49764">
    <property type="entry name" value="HSP20-like chaperones"/>
    <property type="match status" value="1"/>
</dbReference>
<evidence type="ECO:0000313" key="8">
    <source>
        <dbReference type="EMBL" id="KIK26791.1"/>
    </source>
</evidence>
<dbReference type="EMBL" id="KN833700">
    <property type="protein sequence ID" value="KIK26791.1"/>
    <property type="molecule type" value="Genomic_DNA"/>
</dbReference>
<dbReference type="PANTHER" id="PTHR21664:SF1">
    <property type="entry name" value="NUDC DOMAIN-CONTAINING PROTEIN 1"/>
    <property type="match status" value="1"/>
</dbReference>
<dbReference type="Gene3D" id="2.60.40.790">
    <property type="match status" value="1"/>
</dbReference>
<evidence type="ECO:0000259" key="7">
    <source>
        <dbReference type="PROSITE" id="PS51203"/>
    </source>
</evidence>
<evidence type="ECO:0000256" key="4">
    <source>
        <dbReference type="ARBA" id="ARBA00022490"/>
    </source>
</evidence>
<dbReference type="AlphaFoldDB" id="A0A0C9ZBW8"/>
<dbReference type="InterPro" id="IPR011047">
    <property type="entry name" value="Quinoprotein_ADH-like_sf"/>
</dbReference>
<name>A0A0C9ZBW8_9AGAM</name>
<organism evidence="8 9">
    <name type="scientific">Pisolithus microcarpus 441</name>
    <dbReference type="NCBI Taxonomy" id="765257"/>
    <lineage>
        <taxon>Eukaryota</taxon>
        <taxon>Fungi</taxon>
        <taxon>Dikarya</taxon>
        <taxon>Basidiomycota</taxon>
        <taxon>Agaricomycotina</taxon>
        <taxon>Agaricomycetes</taxon>
        <taxon>Agaricomycetidae</taxon>
        <taxon>Boletales</taxon>
        <taxon>Sclerodermatineae</taxon>
        <taxon>Pisolithaceae</taxon>
        <taxon>Pisolithus</taxon>
    </lineage>
</organism>
<evidence type="ECO:0000256" key="5">
    <source>
        <dbReference type="ARBA" id="ARBA00023242"/>
    </source>
</evidence>
<dbReference type="STRING" id="765257.A0A0C9ZBW8"/>
<accession>A0A0C9ZBW8</accession>